<evidence type="ECO:0008006" key="4">
    <source>
        <dbReference type="Google" id="ProtNLM"/>
    </source>
</evidence>
<feature type="compositionally biased region" description="Basic and acidic residues" evidence="1">
    <location>
        <begin position="578"/>
        <end position="596"/>
    </location>
</feature>
<feature type="compositionally biased region" description="Basic and acidic residues" evidence="1">
    <location>
        <begin position="656"/>
        <end position="673"/>
    </location>
</feature>
<dbReference type="AlphaFoldDB" id="A0AAV1QQZ3"/>
<protein>
    <recommendedName>
        <fullName evidence="4">Zinc finger CCCH domain-containing protein 13</fullName>
    </recommendedName>
</protein>
<dbReference type="EMBL" id="CAWUPB010000246">
    <property type="protein sequence ID" value="CAK7324162.1"/>
    <property type="molecule type" value="Genomic_DNA"/>
</dbReference>
<feature type="region of interest" description="Disordered" evidence="1">
    <location>
        <begin position="67"/>
        <end position="675"/>
    </location>
</feature>
<feature type="compositionally biased region" description="Basic and acidic residues" evidence="1">
    <location>
        <begin position="274"/>
        <end position="298"/>
    </location>
</feature>
<gene>
    <name evidence="2" type="ORF">DCAF_LOCUS1799</name>
</gene>
<keyword evidence="3" id="KW-1185">Reference proteome</keyword>
<feature type="compositionally biased region" description="Low complexity" evidence="1">
    <location>
        <begin position="130"/>
        <end position="141"/>
    </location>
</feature>
<sequence length="1258" mass="143178">RWQVPIRYKALPSLLSNHPISSLTLYANVSSSNCIHSPNESLNAYRIPQDSTVRWAQLLVGDLIRMPRSSRHKSSKHSSREYSDSEKDSSLKEKKAAAAAKEENISNNSSVRVSSEKRKLDLKENKESLNGEYLEEYSSSSSKRRKERVEENNDRWNGGEEERGEKKGKEKGSEEKSKSKRRDESVEKKSEGRHRESSRKEERERERDRDRDRDREREREREKEKEKDREREREREKKGKEGRTEKGIGVEEYSRGGKQVSEKTANDQLQSPESENRSDRRIRRKRDDSVDGDKHQDDFGDANGKRLSSREDFAKNGKPKDEKHKDDRYRDKYYEDMDRENRHRDDKQREERGARDHINSRSDEKHLRDEKDGPEIRKKSKPQESDRDHDRDFDVVRDRDRDHDRNRDRDRERDRDRDQDRDHDRDWDWDRNRDRDRDRERDRDRDQDRNLDYDGVHIDDHCARYKGRKRSPEDRNDYNDAKSKGIKAPYTEVEKKSLSSGRVESDDRGRSQSRQAHLENNVSSNRRRASPDTNSHGAVEEYRHFKAEESKYRDAVTEQRSKAISSREAIDFPATSERASKYRSTDKPIKMDDGHPGELSIERSSSSRVSPRGLVDRSPSSSLERRYANRTGVRRSLEIEESARRRSGSISARDLPSAEDRLGRDLPLEKPLADDSIPADSSFYNRANQNNSALIPPPAFRGGGSSPSFMGSLEEDSRVNSRYKRGGDPNLGRGQGNTWRGTPNWSSPMPNGYMPFQHGPAHGGFQAMMPHFPSPPLFSARPSMEINHSGIPYHIPDADRFSGHLRPLGWHNMMDGSGPSHMHGWDGNNGVFRDEPHVFGQEWDQNRHQLNGRGWETGTDMWKAQNGDVNMDLPATSVKEDFPVQAPQENVLAGQAGHHSQNENVHQKVQAEIVETTLAVASAKEPSKSMPKTTHEKLPDRPKVQSSDDGRHIACAYLSKLDISTELASPELYSQCMNLCSMEQSANADDDVIMLVNLKDGARAVPKISNSIFSLSLLPAPKDSVFQRAMDYYKKQRVGLSYLPIFNGGTIDAISTSKVKDEPIDDVHDAEEAVLNQDEEMPAVPVLSLDQEKAEDVPIADTHESLEEPVSTPSQKEHARIPFEELPYQAPSQDSPEKPVEISNGTKIDEAPSELVNSEDVEGSIASIDNAPQTVTISPAEGVDDNSLQCAGEGHGSGEAICGPLFFSDDSPKASGTLMLGSNESESKLVDLKGMHRGKRDTWRRNMVSSRIMNAQKG</sequence>
<accession>A0AAV1QQZ3</accession>
<feature type="compositionally biased region" description="Basic and acidic residues" evidence="1">
    <location>
        <begin position="147"/>
        <end position="265"/>
    </location>
</feature>
<dbReference type="PANTHER" id="PTHR34837:SF1">
    <property type="entry name" value="LOW PROTEIN: ZINC FINGER CCCH DOMAIN PROTEIN"/>
    <property type="match status" value="1"/>
</dbReference>
<comment type="caution">
    <text evidence="2">The sequence shown here is derived from an EMBL/GenBank/DDBJ whole genome shotgun (WGS) entry which is preliminary data.</text>
</comment>
<dbReference type="Proteomes" id="UP001314170">
    <property type="component" value="Unassembled WGS sequence"/>
</dbReference>
<feature type="compositionally biased region" description="Basic and acidic residues" evidence="1">
    <location>
        <begin position="78"/>
        <end position="104"/>
    </location>
</feature>
<feature type="compositionally biased region" description="Low complexity" evidence="1">
    <location>
        <begin position="597"/>
        <end position="613"/>
    </location>
</feature>
<evidence type="ECO:0000313" key="3">
    <source>
        <dbReference type="Proteomes" id="UP001314170"/>
    </source>
</evidence>
<feature type="region of interest" description="Disordered" evidence="1">
    <location>
        <begin position="694"/>
        <end position="714"/>
    </location>
</feature>
<evidence type="ECO:0000256" key="1">
    <source>
        <dbReference type="SAM" id="MobiDB-lite"/>
    </source>
</evidence>
<feature type="compositionally biased region" description="Basic and acidic residues" evidence="1">
    <location>
        <begin position="492"/>
        <end position="510"/>
    </location>
</feature>
<feature type="region of interest" description="Disordered" evidence="1">
    <location>
        <begin position="1126"/>
        <end position="1156"/>
    </location>
</feature>
<feature type="compositionally biased region" description="Basic and acidic residues" evidence="1">
    <location>
        <begin position="470"/>
        <end position="483"/>
    </location>
</feature>
<evidence type="ECO:0000313" key="2">
    <source>
        <dbReference type="EMBL" id="CAK7324162.1"/>
    </source>
</evidence>
<feature type="compositionally biased region" description="Polar residues" evidence="1">
    <location>
        <begin position="512"/>
        <end position="524"/>
    </location>
</feature>
<feature type="compositionally biased region" description="Basic and acidic residues" evidence="1">
    <location>
        <begin position="114"/>
        <end position="129"/>
    </location>
</feature>
<name>A0AAV1QQZ3_9ROSI</name>
<feature type="compositionally biased region" description="Basic residues" evidence="1">
    <location>
        <begin position="68"/>
        <end position="77"/>
    </location>
</feature>
<dbReference type="PANTHER" id="PTHR34837">
    <property type="entry name" value="OS05G0595500 PROTEIN"/>
    <property type="match status" value="1"/>
</dbReference>
<proteinExistence type="predicted"/>
<feature type="non-terminal residue" evidence="2">
    <location>
        <position position="1"/>
    </location>
</feature>
<reference evidence="2 3" key="1">
    <citation type="submission" date="2024-01" db="EMBL/GenBank/DDBJ databases">
        <authorList>
            <person name="Waweru B."/>
        </authorList>
    </citation>
    <scope>NUCLEOTIDE SEQUENCE [LARGE SCALE GENOMIC DNA]</scope>
</reference>
<feature type="compositionally biased region" description="Basic and acidic residues" evidence="1">
    <location>
        <begin position="308"/>
        <end position="463"/>
    </location>
</feature>
<feature type="compositionally biased region" description="Basic and acidic residues" evidence="1">
    <location>
        <begin position="933"/>
        <end position="947"/>
    </location>
</feature>
<feature type="region of interest" description="Disordered" evidence="1">
    <location>
        <begin position="720"/>
        <end position="739"/>
    </location>
</feature>
<feature type="compositionally biased region" description="Basic and acidic residues" evidence="1">
    <location>
        <begin position="635"/>
        <end position="644"/>
    </location>
</feature>
<feature type="compositionally biased region" description="Basic and acidic residues" evidence="1">
    <location>
        <begin position="538"/>
        <end position="561"/>
    </location>
</feature>
<feature type="region of interest" description="Disordered" evidence="1">
    <location>
        <begin position="921"/>
        <end position="947"/>
    </location>
</feature>
<organism evidence="2 3">
    <name type="scientific">Dovyalis caffra</name>
    <dbReference type="NCBI Taxonomy" id="77055"/>
    <lineage>
        <taxon>Eukaryota</taxon>
        <taxon>Viridiplantae</taxon>
        <taxon>Streptophyta</taxon>
        <taxon>Embryophyta</taxon>
        <taxon>Tracheophyta</taxon>
        <taxon>Spermatophyta</taxon>
        <taxon>Magnoliopsida</taxon>
        <taxon>eudicotyledons</taxon>
        <taxon>Gunneridae</taxon>
        <taxon>Pentapetalae</taxon>
        <taxon>rosids</taxon>
        <taxon>fabids</taxon>
        <taxon>Malpighiales</taxon>
        <taxon>Salicaceae</taxon>
        <taxon>Flacourtieae</taxon>
        <taxon>Dovyalis</taxon>
    </lineage>
</organism>